<dbReference type="Gene3D" id="3.80.10.10">
    <property type="entry name" value="Ribonuclease Inhibitor"/>
    <property type="match status" value="4"/>
</dbReference>
<organism evidence="14 15">
    <name type="scientific">Lactuca saligna</name>
    <name type="common">Willowleaf lettuce</name>
    <dbReference type="NCBI Taxonomy" id="75948"/>
    <lineage>
        <taxon>Eukaryota</taxon>
        <taxon>Viridiplantae</taxon>
        <taxon>Streptophyta</taxon>
        <taxon>Embryophyta</taxon>
        <taxon>Tracheophyta</taxon>
        <taxon>Spermatophyta</taxon>
        <taxon>Magnoliopsida</taxon>
        <taxon>eudicotyledons</taxon>
        <taxon>Gunneridae</taxon>
        <taxon>Pentapetalae</taxon>
        <taxon>asterids</taxon>
        <taxon>campanulids</taxon>
        <taxon>Asterales</taxon>
        <taxon>Asteraceae</taxon>
        <taxon>Cichorioideae</taxon>
        <taxon>Cichorieae</taxon>
        <taxon>Lactucinae</taxon>
        <taxon>Lactuca</taxon>
    </lineage>
</organism>
<evidence type="ECO:0000256" key="9">
    <source>
        <dbReference type="ARBA" id="ARBA00022989"/>
    </source>
</evidence>
<evidence type="ECO:0000256" key="6">
    <source>
        <dbReference type="ARBA" id="ARBA00022692"/>
    </source>
</evidence>
<evidence type="ECO:0000256" key="10">
    <source>
        <dbReference type="ARBA" id="ARBA00023136"/>
    </source>
</evidence>
<accession>A0AA35VJI4</accession>
<dbReference type="SMART" id="SM00369">
    <property type="entry name" value="LRR_TYP"/>
    <property type="match status" value="18"/>
</dbReference>
<keyword evidence="15" id="KW-1185">Reference proteome</keyword>
<keyword evidence="10" id="KW-0472">Membrane</keyword>
<dbReference type="FunFam" id="3.80.10.10:FF:000095">
    <property type="entry name" value="LRR receptor-like serine/threonine-protein kinase GSO1"/>
    <property type="match status" value="2"/>
</dbReference>
<dbReference type="PANTHER" id="PTHR48062:SF21">
    <property type="entry name" value="RECEPTOR-LIKE PROTEIN 12"/>
    <property type="match status" value="1"/>
</dbReference>
<gene>
    <name evidence="14" type="ORF">LSALG_LOCUS7913</name>
</gene>
<evidence type="ECO:0000256" key="4">
    <source>
        <dbReference type="ARBA" id="ARBA00022553"/>
    </source>
</evidence>
<feature type="chain" id="PRO_5041281264" description="Leucine-rich repeat-containing N-terminal plant-type domain-containing protein" evidence="12">
    <location>
        <begin position="35"/>
        <end position="1697"/>
    </location>
</feature>
<sequence>MSTVATKIERWASSCNWWLLMMMIAILIFRPTQGGCIEEERRALLDIKSSFINSYDSNPEQLLPTWIDYGNGSECCDWERVKCNTTTGHVTELSLCNVNEISNQHVSYGFRGYWPLNVSLFLHFEELTSLNLSNNYLDGAIMKTELGKLKSLKKLEILDLSRNFDIDNGILSSVGALTSLRILDLSTTDLEGYFPINGKFYKFAALENLEMLDLTGCHFSGTFQIQGSERVSILNKLEILNLGGNNFNDSLITSLRFIPSLKTLDLQGIPLSRSFPAQELAHLTNLEKLDLSFTGLKGIPNIEACKQLSRLKRLESIVLPSNNFNKSIISCLSSLPSLKILDLSVSFPWGSSFPFQANSEFDMLPTLEALFLKTNGFHGTLPMEAFTSLHNLEVLDLRENNFVGIIPSAIQALSSLRVVSFANNKLNGSLPDGFCELKNLRELDLSDNMLDGSLPQCFNSLSSLKLLDISSNQFTGKILPSLIANLTSLEYVDFSHNKFEGSFSFSSFSNHTKLEVVVFSSDNNKFEVETEEPIGWIPMFQLKILALSNCNVNRRKGQVVPRFLLHQREFILVDISHNSLEGQFPNWLIDNNVNLQILNLRNNSFGGIILMPLLTNSNMNGLDISENHMNGTIPEEMQKFLPYISVLNLSRNSLSGVIPSSICNLSELLIMDLSDNELSGEVPKEFLTNHSQISILKLSRNKLHGQVLSGNLRLGNFRRIHLDSNNFTGEIGTKSTEIYEGLSVLDISNNFFTGMIPAWISNMRGVDVRCELLARNNSLEGSFPCGTAQFSFLDISQNSFSGPIPSCLDLQYMEHLHLGSNRFTGSVPNAFRNLTNVLTLDIGNNNLSGMIPEFLGELSKLRILLLRKNNFSGVIPKQLCKLSNASLIDVSYNSLFGSIPGCLQNITGPVHLAFIEKSLMTYSIMSFYTHGSVLNKMFYPQRLNWMFETQDEVRFTTKSLSLPYKGDILDIMSGLDLSCNKLTGEIPEELGLLTQIRALNLSHNQLIGPIPVNFSNLANIESLDLSLNGLTGKVPSELIKLTSLSIFNVSHNNLSGRLPEMKSQFGTFTEASYEGNPLLCGPPLEKKCTTNSQVTHPSVEEDNDKWYDINMTSFYGSSSSTCIVVLFGFFALLYINPHWRRRWLDWVEDYKLRFVSEGFQTNKPIFFDSGWGILPSSLVANLTSLEYIDFSHNLFEEKPVGWIPMFHLEILELSNCNMKMPPGFLLQQHNLRQVDMSRNSLEGHYPNWLVKNNTYLERLVLRNNLFGSMPLYRNANMKWLDMSGNGMIGTIPDDIPKFFPNIRYLNLSMNSLSGVIPSSIGELSQLWILGLSDNELSGEVPKGLFTNVSRLDFLKLSNNKLHGKVLSGNLVNLGNLHSVYLDSNHFTAKIGINSSKETHEYLRVLDISNNLFTGMIPNWISNMSMLSELLVRNNSFQGRFPCGASPFSFLDISQNSFSGPIPSCLNLQNMKHLLLGSNKFIGSMAKSFRNLTSVLTLDIGNNYLSGRIPEFLGELSTLKILLLRKNNLSGSIPKQLCQLSKVSLLDLSGNSLSGSVPSCLQNITGPTHLAFLKVGLDYMALETEDEVQYTTKRLFLNYKGDILDYMAGLDFSCNKLIGEIPQELGFLTQLRALNLSHNHLIGPIPVNFSNLAKIESLDLSSNGLTGKVPSQLFKLTSLSTFNVSDNNLSGRLPDMKA</sequence>
<keyword evidence="11" id="KW-0325">Glycoprotein</keyword>
<comment type="similarity">
    <text evidence="2">Belongs to the RLP family.</text>
</comment>
<keyword evidence="8" id="KW-0677">Repeat</keyword>
<evidence type="ECO:0000256" key="2">
    <source>
        <dbReference type="ARBA" id="ARBA00009592"/>
    </source>
</evidence>
<evidence type="ECO:0000313" key="15">
    <source>
        <dbReference type="Proteomes" id="UP001177003"/>
    </source>
</evidence>
<dbReference type="InterPro" id="IPR013210">
    <property type="entry name" value="LRR_N_plant-typ"/>
</dbReference>
<dbReference type="Pfam" id="PF08263">
    <property type="entry name" value="LRRNT_2"/>
    <property type="match status" value="1"/>
</dbReference>
<comment type="subcellular location">
    <subcellularLocation>
        <location evidence="1">Cell membrane</location>
        <topology evidence="1">Single-pass type I membrane protein</topology>
    </subcellularLocation>
</comment>
<dbReference type="SUPFAM" id="SSF52047">
    <property type="entry name" value="RNI-like"/>
    <property type="match status" value="1"/>
</dbReference>
<evidence type="ECO:0000313" key="14">
    <source>
        <dbReference type="EMBL" id="CAI9267430.1"/>
    </source>
</evidence>
<keyword evidence="5" id="KW-0433">Leucine-rich repeat</keyword>
<dbReference type="GO" id="GO:0051707">
    <property type="term" value="P:response to other organism"/>
    <property type="evidence" value="ECO:0007669"/>
    <property type="project" value="UniProtKB-ARBA"/>
</dbReference>
<keyword evidence="4" id="KW-0597">Phosphoprotein</keyword>
<dbReference type="Pfam" id="PF00560">
    <property type="entry name" value="LRR_1"/>
    <property type="match status" value="9"/>
</dbReference>
<dbReference type="InterPro" id="IPR001611">
    <property type="entry name" value="Leu-rich_rpt"/>
</dbReference>
<dbReference type="FunFam" id="3.80.10.10:FF:000041">
    <property type="entry name" value="LRR receptor-like serine/threonine-protein kinase ERECTA"/>
    <property type="match status" value="2"/>
</dbReference>
<evidence type="ECO:0000256" key="7">
    <source>
        <dbReference type="ARBA" id="ARBA00022729"/>
    </source>
</evidence>
<proteinExistence type="inferred from homology"/>
<keyword evidence="6" id="KW-0812">Transmembrane</keyword>
<evidence type="ECO:0000256" key="11">
    <source>
        <dbReference type="ARBA" id="ARBA00023180"/>
    </source>
</evidence>
<dbReference type="GO" id="GO:0005886">
    <property type="term" value="C:plasma membrane"/>
    <property type="evidence" value="ECO:0007669"/>
    <property type="project" value="UniProtKB-SubCell"/>
</dbReference>
<reference evidence="14" key="1">
    <citation type="submission" date="2023-04" db="EMBL/GenBank/DDBJ databases">
        <authorList>
            <person name="Vijverberg K."/>
            <person name="Xiong W."/>
            <person name="Schranz E."/>
        </authorList>
    </citation>
    <scope>NUCLEOTIDE SEQUENCE</scope>
</reference>
<dbReference type="PROSITE" id="PS51450">
    <property type="entry name" value="LRR"/>
    <property type="match status" value="1"/>
</dbReference>
<dbReference type="Gene3D" id="3.30.1490.310">
    <property type="match status" value="1"/>
</dbReference>
<evidence type="ECO:0000259" key="13">
    <source>
        <dbReference type="Pfam" id="PF08263"/>
    </source>
</evidence>
<dbReference type="Proteomes" id="UP001177003">
    <property type="component" value="Chromosome 1"/>
</dbReference>
<keyword evidence="7 12" id="KW-0732">Signal</keyword>
<protein>
    <recommendedName>
        <fullName evidence="13">Leucine-rich repeat-containing N-terminal plant-type domain-containing protein</fullName>
    </recommendedName>
</protein>
<dbReference type="InterPro" id="IPR032675">
    <property type="entry name" value="LRR_dom_sf"/>
</dbReference>
<dbReference type="Pfam" id="PF13855">
    <property type="entry name" value="LRR_8"/>
    <property type="match status" value="3"/>
</dbReference>
<dbReference type="InterPro" id="IPR003591">
    <property type="entry name" value="Leu-rich_rpt_typical-subtyp"/>
</dbReference>
<dbReference type="EMBL" id="OX465077">
    <property type="protein sequence ID" value="CAI9267430.1"/>
    <property type="molecule type" value="Genomic_DNA"/>
</dbReference>
<dbReference type="SMART" id="SM00365">
    <property type="entry name" value="LRR_SD22"/>
    <property type="match status" value="8"/>
</dbReference>
<dbReference type="PANTHER" id="PTHR48062">
    <property type="entry name" value="RECEPTOR-LIKE PROTEIN 14"/>
    <property type="match status" value="1"/>
</dbReference>
<evidence type="ECO:0000256" key="1">
    <source>
        <dbReference type="ARBA" id="ARBA00004251"/>
    </source>
</evidence>
<evidence type="ECO:0000256" key="8">
    <source>
        <dbReference type="ARBA" id="ARBA00022737"/>
    </source>
</evidence>
<name>A0AA35VJI4_LACSI</name>
<evidence type="ECO:0000256" key="12">
    <source>
        <dbReference type="SAM" id="SignalP"/>
    </source>
</evidence>
<keyword evidence="9" id="KW-1133">Transmembrane helix</keyword>
<dbReference type="GO" id="GO:0006952">
    <property type="term" value="P:defense response"/>
    <property type="evidence" value="ECO:0007669"/>
    <property type="project" value="UniProtKB-ARBA"/>
</dbReference>
<dbReference type="InterPro" id="IPR051502">
    <property type="entry name" value="RLP_Defense_Trigger"/>
</dbReference>
<feature type="signal peptide" evidence="12">
    <location>
        <begin position="1"/>
        <end position="34"/>
    </location>
</feature>
<dbReference type="SUPFAM" id="SSF52058">
    <property type="entry name" value="L domain-like"/>
    <property type="match status" value="6"/>
</dbReference>
<keyword evidence="3" id="KW-1003">Cell membrane</keyword>
<feature type="domain" description="Leucine-rich repeat-containing N-terminal plant-type" evidence="13">
    <location>
        <begin position="38"/>
        <end position="84"/>
    </location>
</feature>
<dbReference type="FunFam" id="3.80.10.10:FF:000111">
    <property type="entry name" value="LRR receptor-like serine/threonine-protein kinase ERECTA"/>
    <property type="match status" value="1"/>
</dbReference>
<dbReference type="GO" id="GO:0007165">
    <property type="term" value="P:signal transduction"/>
    <property type="evidence" value="ECO:0007669"/>
    <property type="project" value="UniProtKB-ARBA"/>
</dbReference>
<evidence type="ECO:0000256" key="5">
    <source>
        <dbReference type="ARBA" id="ARBA00022614"/>
    </source>
</evidence>
<dbReference type="FunFam" id="3.80.10.10:FF:000383">
    <property type="entry name" value="Leucine-rich repeat receptor protein kinase EMS1"/>
    <property type="match status" value="2"/>
</dbReference>
<evidence type="ECO:0000256" key="3">
    <source>
        <dbReference type="ARBA" id="ARBA00022475"/>
    </source>
</evidence>